<dbReference type="PATRIC" id="fig|1423802.4.peg.1218"/>
<dbReference type="Pfam" id="PF06486">
    <property type="entry name" value="DUF1093"/>
    <property type="match status" value="1"/>
</dbReference>
<evidence type="ECO:0000256" key="1">
    <source>
        <dbReference type="SAM" id="Phobius"/>
    </source>
</evidence>
<keyword evidence="1" id="KW-0812">Transmembrane</keyword>
<keyword evidence="3" id="KW-1185">Reference proteome</keyword>
<feature type="transmembrane region" description="Helical" evidence="1">
    <location>
        <begin position="17"/>
        <end position="37"/>
    </location>
</feature>
<keyword evidence="1" id="KW-1133">Transmembrane helix</keyword>
<dbReference type="InterPro" id="IPR006542">
    <property type="entry name" value="DUF1093"/>
</dbReference>
<dbReference type="Proteomes" id="UP000051256">
    <property type="component" value="Unassembled WGS sequence"/>
</dbReference>
<dbReference type="InterPro" id="IPR036166">
    <property type="entry name" value="YxeA-like_sf"/>
</dbReference>
<accession>A0A0R2CSH6</accession>
<dbReference type="SUPFAM" id="SSF159121">
    <property type="entry name" value="BC4932-like"/>
    <property type="match status" value="1"/>
</dbReference>
<dbReference type="Gene3D" id="2.40.50.480">
    <property type="match status" value="1"/>
</dbReference>
<evidence type="ECO:0000313" key="2">
    <source>
        <dbReference type="EMBL" id="KRM94250.1"/>
    </source>
</evidence>
<dbReference type="STRING" id="1423802.FC56_GL001202"/>
<organism evidence="2 3">
    <name type="scientific">Lentilactobacillus senioris DSM 24302 = JCM 17472</name>
    <dbReference type="NCBI Taxonomy" id="1423802"/>
    <lineage>
        <taxon>Bacteria</taxon>
        <taxon>Bacillati</taxon>
        <taxon>Bacillota</taxon>
        <taxon>Bacilli</taxon>
        <taxon>Lactobacillales</taxon>
        <taxon>Lactobacillaceae</taxon>
        <taxon>Lentilactobacillus</taxon>
    </lineage>
</organism>
<name>A0A0R2CSH6_9LACO</name>
<evidence type="ECO:0000313" key="3">
    <source>
        <dbReference type="Proteomes" id="UP000051256"/>
    </source>
</evidence>
<evidence type="ECO:0008006" key="4">
    <source>
        <dbReference type="Google" id="ProtNLM"/>
    </source>
</evidence>
<keyword evidence="1" id="KW-0472">Membrane</keyword>
<protein>
    <recommendedName>
        <fullName evidence="4">YxeA family protein</fullName>
    </recommendedName>
</protein>
<dbReference type="EMBL" id="AYZR01000004">
    <property type="protein sequence ID" value="KRM94250.1"/>
    <property type="molecule type" value="Genomic_DNA"/>
</dbReference>
<proteinExistence type="predicted"/>
<sequence length="139" mass="15837">MLQLIKTKEGLFTMKKIIWLIVGVAVVVLAYFGWNYYQETYQGHTAYAVVSSKVPTREKTVDDNGKTISNSYSYVYHFKFVRTDGKVQNMEYELMGSDPKPFTPNSYVKAKISQKRVINGPNEVKADQVPSDVKAKLNN</sequence>
<reference evidence="2 3" key="1">
    <citation type="journal article" date="2015" name="Genome Announc.">
        <title>Expanding the biotechnology potential of lactobacilli through comparative genomics of 213 strains and associated genera.</title>
        <authorList>
            <person name="Sun Z."/>
            <person name="Harris H.M."/>
            <person name="McCann A."/>
            <person name="Guo C."/>
            <person name="Argimon S."/>
            <person name="Zhang W."/>
            <person name="Yang X."/>
            <person name="Jeffery I.B."/>
            <person name="Cooney J.C."/>
            <person name="Kagawa T.F."/>
            <person name="Liu W."/>
            <person name="Song Y."/>
            <person name="Salvetti E."/>
            <person name="Wrobel A."/>
            <person name="Rasinkangas P."/>
            <person name="Parkhill J."/>
            <person name="Rea M.C."/>
            <person name="O'Sullivan O."/>
            <person name="Ritari J."/>
            <person name="Douillard F.P."/>
            <person name="Paul Ross R."/>
            <person name="Yang R."/>
            <person name="Briner A.E."/>
            <person name="Felis G.E."/>
            <person name="de Vos W.M."/>
            <person name="Barrangou R."/>
            <person name="Klaenhammer T.R."/>
            <person name="Caufield P.W."/>
            <person name="Cui Y."/>
            <person name="Zhang H."/>
            <person name="O'Toole P.W."/>
        </authorList>
    </citation>
    <scope>NUCLEOTIDE SEQUENCE [LARGE SCALE GENOMIC DNA]</scope>
    <source>
        <strain evidence="2 3">DSM 24302</strain>
    </source>
</reference>
<comment type="caution">
    <text evidence="2">The sequence shown here is derived from an EMBL/GenBank/DDBJ whole genome shotgun (WGS) entry which is preliminary data.</text>
</comment>
<gene>
    <name evidence="2" type="ORF">FC56_GL001202</name>
</gene>
<dbReference type="AlphaFoldDB" id="A0A0R2CSH6"/>